<name>A0A066YZF7_9ACTN</name>
<dbReference type="InterPro" id="IPR009061">
    <property type="entry name" value="DNA-bd_dom_put_sf"/>
</dbReference>
<organism evidence="2 3">
    <name type="scientific">Kitasatospora cheerisanensis KCTC 2395</name>
    <dbReference type="NCBI Taxonomy" id="1348663"/>
    <lineage>
        <taxon>Bacteria</taxon>
        <taxon>Bacillati</taxon>
        <taxon>Actinomycetota</taxon>
        <taxon>Actinomycetes</taxon>
        <taxon>Kitasatosporales</taxon>
        <taxon>Streptomycetaceae</taxon>
        <taxon>Kitasatospora</taxon>
    </lineage>
</organism>
<comment type="caution">
    <text evidence="2">The sequence shown here is derived from an EMBL/GenBank/DDBJ whole genome shotgun (WGS) entry which is preliminary data.</text>
</comment>
<proteinExistence type="predicted"/>
<dbReference type="InterPro" id="IPR000551">
    <property type="entry name" value="MerR-type_HTH_dom"/>
</dbReference>
<dbReference type="PATRIC" id="fig|1348663.4.peg.2842"/>
<accession>A0A066YZF7</accession>
<dbReference type="EMBL" id="JNBY01000085">
    <property type="protein sequence ID" value="KDN85374.1"/>
    <property type="molecule type" value="Genomic_DNA"/>
</dbReference>
<dbReference type="eggNOG" id="ENOG50343N9">
    <property type="taxonomic scope" value="Bacteria"/>
</dbReference>
<reference evidence="2 3" key="1">
    <citation type="submission" date="2014-05" db="EMBL/GenBank/DDBJ databases">
        <title>Draft Genome Sequence of Kitasatospora cheerisanensis KCTC 2395.</title>
        <authorList>
            <person name="Nam D.H."/>
        </authorList>
    </citation>
    <scope>NUCLEOTIDE SEQUENCE [LARGE SCALE GENOMIC DNA]</scope>
    <source>
        <strain evidence="2 3">KCTC 2395</strain>
    </source>
</reference>
<dbReference type="OrthoDB" id="5198511at2"/>
<dbReference type="Proteomes" id="UP000027178">
    <property type="component" value="Unassembled WGS sequence"/>
</dbReference>
<dbReference type="Pfam" id="PF00376">
    <property type="entry name" value="MerR"/>
    <property type="match status" value="1"/>
</dbReference>
<dbReference type="GO" id="GO:0003677">
    <property type="term" value="F:DNA binding"/>
    <property type="evidence" value="ECO:0007669"/>
    <property type="project" value="InterPro"/>
</dbReference>
<gene>
    <name evidence="2" type="ORF">KCH_29550</name>
</gene>
<dbReference type="Gene3D" id="1.10.1660.10">
    <property type="match status" value="1"/>
</dbReference>
<sequence length="62" mass="7491">MPGRKLWSYVEIARHIGVQAETVRTYKRHGLLPHPDRVDAGYRPRWYPETIRHWARSRPGRR</sequence>
<dbReference type="PROSITE" id="PS50937">
    <property type="entry name" value="HTH_MERR_2"/>
    <property type="match status" value="1"/>
</dbReference>
<dbReference type="HOGENOM" id="CLU_177488_0_0_11"/>
<evidence type="ECO:0000313" key="2">
    <source>
        <dbReference type="EMBL" id="KDN85374.1"/>
    </source>
</evidence>
<feature type="domain" description="HTH merR-type" evidence="1">
    <location>
        <begin position="11"/>
        <end position="43"/>
    </location>
</feature>
<evidence type="ECO:0000259" key="1">
    <source>
        <dbReference type="PROSITE" id="PS50937"/>
    </source>
</evidence>
<dbReference type="AlphaFoldDB" id="A0A066YZF7"/>
<protein>
    <submittedName>
        <fullName evidence="2">MarR family transcripitonal regulator</fullName>
    </submittedName>
</protein>
<dbReference type="SUPFAM" id="SSF46955">
    <property type="entry name" value="Putative DNA-binding domain"/>
    <property type="match status" value="1"/>
</dbReference>
<keyword evidence="3" id="KW-1185">Reference proteome</keyword>
<dbReference type="RefSeq" id="WP_035863052.1">
    <property type="nucleotide sequence ID" value="NZ_KK853997.1"/>
</dbReference>
<evidence type="ECO:0000313" key="3">
    <source>
        <dbReference type="Proteomes" id="UP000027178"/>
    </source>
</evidence>
<dbReference type="GO" id="GO:0006355">
    <property type="term" value="P:regulation of DNA-templated transcription"/>
    <property type="evidence" value="ECO:0007669"/>
    <property type="project" value="InterPro"/>
</dbReference>